<evidence type="ECO:0000313" key="3">
    <source>
        <dbReference type="EMBL" id="KAG0306539.1"/>
    </source>
</evidence>
<organism evidence="3 4">
    <name type="scientific">Dissophora globulifera</name>
    <dbReference type="NCBI Taxonomy" id="979702"/>
    <lineage>
        <taxon>Eukaryota</taxon>
        <taxon>Fungi</taxon>
        <taxon>Fungi incertae sedis</taxon>
        <taxon>Mucoromycota</taxon>
        <taxon>Mortierellomycotina</taxon>
        <taxon>Mortierellomycetes</taxon>
        <taxon>Mortierellales</taxon>
        <taxon>Mortierellaceae</taxon>
        <taxon>Dissophora</taxon>
    </lineage>
</organism>
<protein>
    <recommendedName>
        <fullName evidence="2">SWIM-type domain-containing protein</fullName>
    </recommendedName>
</protein>
<keyword evidence="1" id="KW-0479">Metal-binding</keyword>
<evidence type="ECO:0000313" key="4">
    <source>
        <dbReference type="Proteomes" id="UP000738325"/>
    </source>
</evidence>
<dbReference type="Proteomes" id="UP000738325">
    <property type="component" value="Unassembled WGS sequence"/>
</dbReference>
<gene>
    <name evidence="3" type="ORF">BGZ99_001751</name>
</gene>
<evidence type="ECO:0000259" key="2">
    <source>
        <dbReference type="PROSITE" id="PS50966"/>
    </source>
</evidence>
<name>A0A9P6R0E5_9FUNG</name>
<keyword evidence="4" id="KW-1185">Reference proteome</keyword>
<dbReference type="GO" id="GO:0008270">
    <property type="term" value="F:zinc ion binding"/>
    <property type="evidence" value="ECO:0007669"/>
    <property type="project" value="UniProtKB-KW"/>
</dbReference>
<reference evidence="3" key="1">
    <citation type="journal article" date="2020" name="Fungal Divers.">
        <title>Resolving the Mortierellaceae phylogeny through synthesis of multi-gene phylogenetics and phylogenomics.</title>
        <authorList>
            <person name="Vandepol N."/>
            <person name="Liber J."/>
            <person name="Desiro A."/>
            <person name="Na H."/>
            <person name="Kennedy M."/>
            <person name="Barry K."/>
            <person name="Grigoriev I.V."/>
            <person name="Miller A.N."/>
            <person name="O'Donnell K."/>
            <person name="Stajich J.E."/>
            <person name="Bonito G."/>
        </authorList>
    </citation>
    <scope>NUCLEOTIDE SEQUENCE</scope>
    <source>
        <strain evidence="3">REB-010B</strain>
    </source>
</reference>
<accession>A0A9P6R0E5</accession>
<dbReference type="EMBL" id="JAAAIP010001460">
    <property type="protein sequence ID" value="KAG0306539.1"/>
    <property type="molecule type" value="Genomic_DNA"/>
</dbReference>
<dbReference type="AlphaFoldDB" id="A0A9P6R0E5"/>
<keyword evidence="1" id="KW-0862">Zinc</keyword>
<dbReference type="InterPro" id="IPR007527">
    <property type="entry name" value="Znf_SWIM"/>
</dbReference>
<dbReference type="OrthoDB" id="2430203at2759"/>
<sequence length="271" mass="31773">MRYLDKNYLDTAADRRRWMFCHRNDISYAWINTNNYIESWHNTLKKHFFRNKQQRRIDSVLYILAHKAIPHYQQRCVRHMAEVGRMNSAKKKKVLSNLKALDFMERKQMEDPGFAFLSPTTDDTVFRVPSFKDSSVTYEVTVDWAKGLTGHITSCTCPEYFQSKMCCKHIALAAIHLPYTEFCYAGRWEARDQSLLIELPHDQEDGIPEATAAAAWAKTEIVHHFMKRLTNLFQIMDVDCVIPNAEELIRSLKTTQELCDMYIPVQSEHNL</sequence>
<comment type="caution">
    <text evidence="3">The sequence shown here is derived from an EMBL/GenBank/DDBJ whole genome shotgun (WGS) entry which is preliminary data.</text>
</comment>
<proteinExistence type="predicted"/>
<feature type="non-terminal residue" evidence="3">
    <location>
        <position position="271"/>
    </location>
</feature>
<evidence type="ECO:0000256" key="1">
    <source>
        <dbReference type="PROSITE-ProRule" id="PRU00325"/>
    </source>
</evidence>
<keyword evidence="1" id="KW-0863">Zinc-finger</keyword>
<dbReference type="PROSITE" id="PS50966">
    <property type="entry name" value="ZF_SWIM"/>
    <property type="match status" value="1"/>
</dbReference>
<feature type="domain" description="SWIM-type" evidence="2">
    <location>
        <begin position="138"/>
        <end position="178"/>
    </location>
</feature>